<feature type="domain" description="Photolyase/cryptochrome alpha/beta" evidence="5">
    <location>
        <begin position="43"/>
        <end position="143"/>
    </location>
</feature>
<evidence type="ECO:0000256" key="2">
    <source>
        <dbReference type="ARBA" id="ARBA00005862"/>
    </source>
</evidence>
<dbReference type="AlphaFoldDB" id="A0A4V6A3M8"/>
<dbReference type="InterPro" id="IPR002081">
    <property type="entry name" value="Cryptochrome/DNA_photolyase_1"/>
</dbReference>
<protein>
    <submittedName>
        <fullName evidence="7">Cryptochrome-1 isoform X1</fullName>
    </submittedName>
</protein>
<evidence type="ECO:0000256" key="3">
    <source>
        <dbReference type="ARBA" id="ARBA00022630"/>
    </source>
</evidence>
<evidence type="ECO:0000256" key="4">
    <source>
        <dbReference type="ARBA" id="ARBA00022827"/>
    </source>
</evidence>
<comment type="caution">
    <text evidence="7">The sequence shown here is derived from an EMBL/GenBank/DDBJ whole genome shotgun (WGS) entry which is preliminary data.</text>
</comment>
<evidence type="ECO:0000256" key="1">
    <source>
        <dbReference type="ARBA" id="ARBA00001974"/>
    </source>
</evidence>
<dbReference type="GO" id="GO:0043153">
    <property type="term" value="P:entrainment of circadian clock by photoperiod"/>
    <property type="evidence" value="ECO:0007669"/>
    <property type="project" value="TreeGrafter"/>
</dbReference>
<dbReference type="STRING" id="43335.A0A4V6A3M8"/>
<comment type="cofactor">
    <cofactor evidence="1">
        <name>FAD</name>
        <dbReference type="ChEBI" id="CHEBI:57692"/>
    </cofactor>
</comment>
<proteinExistence type="inferred from homology"/>
<gene>
    <name evidence="7" type="ORF">D5086_0000265660</name>
</gene>
<dbReference type="Gene3D" id="1.10.579.10">
    <property type="entry name" value="DNA Cyclobutane Dipyrimidine Photolyase, subunit A, domain 3"/>
    <property type="match status" value="1"/>
</dbReference>
<dbReference type="SUPFAM" id="SSF52425">
    <property type="entry name" value="Cryptochrome/photolyase, N-terminal domain"/>
    <property type="match status" value="1"/>
</dbReference>
<dbReference type="GO" id="GO:0003677">
    <property type="term" value="F:DNA binding"/>
    <property type="evidence" value="ECO:0007669"/>
    <property type="project" value="TreeGrafter"/>
</dbReference>
<dbReference type="Gene3D" id="3.40.50.620">
    <property type="entry name" value="HUPs"/>
    <property type="match status" value="1"/>
</dbReference>
<reference evidence="7" key="1">
    <citation type="submission" date="2018-10" db="EMBL/GenBank/DDBJ databases">
        <title>Population genomic analysis revealed the cold adaptation of white poplar.</title>
        <authorList>
            <person name="Liu Y.-J."/>
        </authorList>
    </citation>
    <scope>NUCLEOTIDE SEQUENCE [LARGE SCALE GENOMIC DNA]</scope>
    <source>
        <strain evidence="7">PAL-ZL1</strain>
    </source>
</reference>
<dbReference type="GO" id="GO:0003904">
    <property type="term" value="F:deoxyribodipyrimidine photo-lyase activity"/>
    <property type="evidence" value="ECO:0007669"/>
    <property type="project" value="TreeGrafter"/>
</dbReference>
<dbReference type="Gene3D" id="1.25.40.80">
    <property type="match status" value="1"/>
</dbReference>
<dbReference type="InterPro" id="IPR014729">
    <property type="entry name" value="Rossmann-like_a/b/a_fold"/>
</dbReference>
<dbReference type="InterPro" id="IPR005101">
    <property type="entry name" value="Cryptochr/Photolyase_FAD-bd"/>
</dbReference>
<sequence>MAAADTDESKAKSAANAFKKESRWAQTRTHGWLDGLWLARDNPWKSLGAELVLIKTHSTVGALLDSIETIGATTVAFNHRHVPVSLVRGHNIKEKLVELGIFVQSYNGDLLYEPWEIYDERGYAFTTFEAYRDKCSHMQMEPVSHLPPWRLVPAAGTIVMCSVEELGLEDEAGKSSNSLLGRGWSPGWGNADKALAEFVHFKAWRQGWTGYPLVEAGMRELWATDLESDILGWQYISSSLPDAHELERLDNPEIQGSKFEPEGEYVRCWLPELTRMPAEWIHHTGDAPITALIVAVVELGIFATEHLAKAIFKMWEMEAAARASNSSGTVEVVLDNTDDTENLAIPKVVLKDKALCPASSSNDQRVQKIRITRIFQLIGRDQSSLKKKDDKHINCTMMIMWWVPQERMMNCVLLSPQHLRSRPPADVHFLFPGVVPHQNASLRRSVNLLTSSSHGKHIMKWNRVHAKMSFQAASEIAAAIQVRL</sequence>
<feature type="domain" description="Cryptochrome/DNA photolyase FAD-binding" evidence="6">
    <location>
        <begin position="194"/>
        <end position="224"/>
    </location>
</feature>
<dbReference type="GO" id="GO:0006139">
    <property type="term" value="P:nucleobase-containing compound metabolic process"/>
    <property type="evidence" value="ECO:0007669"/>
    <property type="project" value="UniProtKB-ARBA"/>
</dbReference>
<dbReference type="SUPFAM" id="SSF48173">
    <property type="entry name" value="Cryptochrome/photolyase FAD-binding domain"/>
    <property type="match status" value="1"/>
</dbReference>
<dbReference type="Pfam" id="PF00875">
    <property type="entry name" value="DNA_photolyase"/>
    <property type="match status" value="1"/>
</dbReference>
<dbReference type="GO" id="GO:0005737">
    <property type="term" value="C:cytoplasm"/>
    <property type="evidence" value="ECO:0007669"/>
    <property type="project" value="TreeGrafter"/>
</dbReference>
<keyword evidence="4" id="KW-0274">FAD</keyword>
<dbReference type="InterPro" id="IPR036155">
    <property type="entry name" value="Crypto/Photolyase_N_sf"/>
</dbReference>
<dbReference type="PANTHER" id="PTHR11455">
    <property type="entry name" value="CRYPTOCHROME"/>
    <property type="match status" value="1"/>
</dbReference>
<keyword evidence="3" id="KW-0285">Flavoprotein</keyword>
<feature type="domain" description="Cryptochrome/DNA photolyase FAD-binding" evidence="6">
    <location>
        <begin position="225"/>
        <end position="291"/>
    </location>
</feature>
<dbReference type="Pfam" id="PF03441">
    <property type="entry name" value="FAD_binding_7"/>
    <property type="match status" value="2"/>
</dbReference>
<name>A0A4V6A3M8_POPAL</name>
<organism evidence="7">
    <name type="scientific">Populus alba</name>
    <name type="common">White poplar</name>
    <dbReference type="NCBI Taxonomy" id="43335"/>
    <lineage>
        <taxon>Eukaryota</taxon>
        <taxon>Viridiplantae</taxon>
        <taxon>Streptophyta</taxon>
        <taxon>Embryophyta</taxon>
        <taxon>Tracheophyta</taxon>
        <taxon>Spermatophyta</taxon>
        <taxon>Magnoliopsida</taxon>
        <taxon>eudicotyledons</taxon>
        <taxon>Gunneridae</taxon>
        <taxon>Pentapetalae</taxon>
        <taxon>rosids</taxon>
        <taxon>fabids</taxon>
        <taxon>Malpighiales</taxon>
        <taxon>Salicaceae</taxon>
        <taxon>Saliceae</taxon>
        <taxon>Populus</taxon>
    </lineage>
</organism>
<dbReference type="PANTHER" id="PTHR11455:SF18">
    <property type="entry name" value="SI:CH1073-390K14.1"/>
    <property type="match status" value="1"/>
</dbReference>
<evidence type="ECO:0000259" key="5">
    <source>
        <dbReference type="Pfam" id="PF00875"/>
    </source>
</evidence>
<dbReference type="GO" id="GO:0071949">
    <property type="term" value="F:FAD binding"/>
    <property type="evidence" value="ECO:0007669"/>
    <property type="project" value="TreeGrafter"/>
</dbReference>
<evidence type="ECO:0000313" key="7">
    <source>
        <dbReference type="EMBL" id="TKR83795.1"/>
    </source>
</evidence>
<dbReference type="EMBL" id="RCHU01001022">
    <property type="protein sequence ID" value="TKR83795.1"/>
    <property type="molecule type" value="Genomic_DNA"/>
</dbReference>
<dbReference type="InterPro" id="IPR036134">
    <property type="entry name" value="Crypto/Photolyase_FAD-like_sf"/>
</dbReference>
<evidence type="ECO:0000259" key="6">
    <source>
        <dbReference type="Pfam" id="PF03441"/>
    </source>
</evidence>
<dbReference type="GO" id="GO:0005634">
    <property type="term" value="C:nucleus"/>
    <property type="evidence" value="ECO:0007669"/>
    <property type="project" value="TreeGrafter"/>
</dbReference>
<accession>A0A4V6A3M8</accession>
<comment type="similarity">
    <text evidence="2">Belongs to the DNA photolyase class-1 family.</text>
</comment>
<dbReference type="GO" id="GO:0032922">
    <property type="term" value="P:circadian regulation of gene expression"/>
    <property type="evidence" value="ECO:0007669"/>
    <property type="project" value="TreeGrafter"/>
</dbReference>
<dbReference type="InterPro" id="IPR006050">
    <property type="entry name" value="DNA_photolyase_N"/>
</dbReference>